<evidence type="ECO:0000313" key="1">
    <source>
        <dbReference type="EMBL" id="PTW45061.1"/>
    </source>
</evidence>
<name>A0A2T5U0N4_9SPHN</name>
<accession>A0A2T5U0N4</accession>
<dbReference type="GeneID" id="91007061"/>
<organism evidence="1 2">
    <name type="scientific">Sphingomonas faeni</name>
    <dbReference type="NCBI Taxonomy" id="185950"/>
    <lineage>
        <taxon>Bacteria</taxon>
        <taxon>Pseudomonadati</taxon>
        <taxon>Pseudomonadota</taxon>
        <taxon>Alphaproteobacteria</taxon>
        <taxon>Sphingomonadales</taxon>
        <taxon>Sphingomonadaceae</taxon>
        <taxon>Sphingomonas</taxon>
    </lineage>
</organism>
<gene>
    <name evidence="1" type="ORF">C8J25_108153</name>
</gene>
<proteinExistence type="predicted"/>
<sequence length="264" mass="28320">MMTTILSLLLLLSQVGKSLSNTKVDWGSVPDWLGGTATFAAVVVALSANRMINAQQRAQAATSRRINAEQITLKLSSIGDDLMVLRRHTVERIRTVDIQNNDEATRISYMDAVLGHSNEVVPRLSPSEASALISVGASALAMKFNLLAKRLAVHQITFAEYSKSLDVHEAALPAPTNLTIDAGVLNDTTPIDASAIISIRRRLANLESVSSAITKQVASDVRDAADLADEIGPFLKKIAPGQSVIIPDTAPIRSSPMFPKTQEV</sequence>
<dbReference type="Proteomes" id="UP000244013">
    <property type="component" value="Unassembled WGS sequence"/>
</dbReference>
<evidence type="ECO:0000313" key="2">
    <source>
        <dbReference type="Proteomes" id="UP000244013"/>
    </source>
</evidence>
<dbReference type="EMBL" id="QAYE01000008">
    <property type="protein sequence ID" value="PTW45061.1"/>
    <property type="molecule type" value="Genomic_DNA"/>
</dbReference>
<comment type="caution">
    <text evidence="1">The sequence shown here is derived from an EMBL/GenBank/DDBJ whole genome shotgun (WGS) entry which is preliminary data.</text>
</comment>
<protein>
    <submittedName>
        <fullName evidence="1">Uncharacterized protein</fullName>
    </submittedName>
</protein>
<dbReference type="RefSeq" id="WP_107955240.1">
    <property type="nucleotide sequence ID" value="NZ_QAYE01000008.1"/>
</dbReference>
<dbReference type="AlphaFoldDB" id="A0A2T5U0N4"/>
<reference evidence="1 2" key="1">
    <citation type="submission" date="2018-04" db="EMBL/GenBank/DDBJ databases">
        <title>Genomic Encyclopedia of Type Strains, Phase III (KMG-III): the genomes of soil and plant-associated and newly described type strains.</title>
        <authorList>
            <person name="Whitman W."/>
        </authorList>
    </citation>
    <scope>NUCLEOTIDE SEQUENCE [LARGE SCALE GENOMIC DNA]</scope>
    <source>
        <strain evidence="1 2">MA-olki</strain>
    </source>
</reference>